<dbReference type="EMBL" id="JACHOV010000009">
    <property type="protein sequence ID" value="MBB4642141.1"/>
    <property type="molecule type" value="Genomic_DNA"/>
</dbReference>
<dbReference type="SMART" id="SM00448">
    <property type="entry name" value="REC"/>
    <property type="match status" value="1"/>
</dbReference>
<gene>
    <name evidence="5" type="primary">cheB</name>
    <name evidence="10" type="ORF">HNQ99_002463</name>
</gene>
<evidence type="ECO:0000256" key="7">
    <source>
        <dbReference type="PROSITE-ProRule" id="PRU00169"/>
    </source>
</evidence>
<keyword evidence="3 5" id="KW-0378">Hydrolase</keyword>
<protein>
    <recommendedName>
        <fullName evidence="5">Protein-glutamate methylesterase/protein-glutamine glutaminase</fullName>
        <ecNumber evidence="5">3.1.1.61</ecNumber>
        <ecNumber evidence="5">3.5.1.44</ecNumber>
    </recommendedName>
</protein>
<dbReference type="Pfam" id="PF00072">
    <property type="entry name" value="Response_reg"/>
    <property type="match status" value="1"/>
</dbReference>
<feature type="modified residue" description="4-aspartylphosphate" evidence="5 7">
    <location>
        <position position="55"/>
    </location>
</feature>
<dbReference type="PROSITE" id="PS50110">
    <property type="entry name" value="RESPONSE_REGULATORY"/>
    <property type="match status" value="1"/>
</dbReference>
<proteinExistence type="inferred from homology"/>
<dbReference type="GO" id="GO:0006935">
    <property type="term" value="P:chemotaxis"/>
    <property type="evidence" value="ECO:0007669"/>
    <property type="project" value="UniProtKB-UniRule"/>
</dbReference>
<comment type="function">
    <text evidence="5">Involved in chemotaxis. Part of a chemotaxis signal transduction system that modulates chemotaxis in response to various stimuli. Catalyzes the demethylation of specific methylglutamate residues introduced into the chemoreceptors (methyl-accepting chemotaxis proteins or MCP) by CheR. Also mediates the irreversible deamidation of specific glutamine residues to glutamic acid.</text>
</comment>
<dbReference type="InterPro" id="IPR035909">
    <property type="entry name" value="CheB_C"/>
</dbReference>
<dbReference type="HAMAP" id="MF_00099">
    <property type="entry name" value="CheB_chemtxs"/>
    <property type="match status" value="1"/>
</dbReference>
<dbReference type="EC" id="3.1.1.61" evidence="5"/>
<feature type="domain" description="CheB-type methylesterase" evidence="9">
    <location>
        <begin position="159"/>
        <end position="345"/>
    </location>
</feature>
<dbReference type="PROSITE" id="PS50122">
    <property type="entry name" value="CHEB"/>
    <property type="match status" value="1"/>
</dbReference>
<dbReference type="RefSeq" id="WP_184475917.1">
    <property type="nucleotide sequence ID" value="NZ_JACHOV010000009.1"/>
</dbReference>
<evidence type="ECO:0000313" key="11">
    <source>
        <dbReference type="Proteomes" id="UP000575068"/>
    </source>
</evidence>
<name>A0A840HWV9_9SPHN</name>
<dbReference type="Pfam" id="PF01339">
    <property type="entry name" value="CheB_methylest"/>
    <property type="match status" value="1"/>
</dbReference>
<dbReference type="GO" id="GO:0008984">
    <property type="term" value="F:protein-glutamate methylesterase activity"/>
    <property type="evidence" value="ECO:0007669"/>
    <property type="project" value="UniProtKB-UniRule"/>
</dbReference>
<dbReference type="Proteomes" id="UP000575068">
    <property type="component" value="Unassembled WGS sequence"/>
</dbReference>
<evidence type="ECO:0000256" key="5">
    <source>
        <dbReference type="HAMAP-Rule" id="MF_00099"/>
    </source>
</evidence>
<dbReference type="InterPro" id="IPR011006">
    <property type="entry name" value="CheY-like_superfamily"/>
</dbReference>
<feature type="active site" evidence="5">
    <location>
        <position position="287"/>
    </location>
</feature>
<dbReference type="InterPro" id="IPR008248">
    <property type="entry name" value="CheB-like"/>
</dbReference>
<keyword evidence="2 5" id="KW-0145">Chemotaxis</keyword>
<comment type="caution">
    <text evidence="5 6">Lacks conserved residue(s) required for the propagation of feature annotation.</text>
</comment>
<dbReference type="SUPFAM" id="SSF52738">
    <property type="entry name" value="Methylesterase CheB, C-terminal domain"/>
    <property type="match status" value="1"/>
</dbReference>
<evidence type="ECO:0000259" key="8">
    <source>
        <dbReference type="PROSITE" id="PS50110"/>
    </source>
</evidence>
<dbReference type="GO" id="GO:0000156">
    <property type="term" value="F:phosphorelay response regulator activity"/>
    <property type="evidence" value="ECO:0007669"/>
    <property type="project" value="InterPro"/>
</dbReference>
<evidence type="ECO:0000313" key="10">
    <source>
        <dbReference type="EMBL" id="MBB4642141.1"/>
    </source>
</evidence>
<accession>A0A840HWV9</accession>
<dbReference type="InterPro" id="IPR001789">
    <property type="entry name" value="Sig_transdc_resp-reg_receiver"/>
</dbReference>
<dbReference type="AlphaFoldDB" id="A0A840HWV9"/>
<feature type="active site" evidence="5">
    <location>
        <position position="165"/>
    </location>
</feature>
<comment type="similarity">
    <text evidence="5">Belongs to the CheB family.</text>
</comment>
<comment type="PTM">
    <text evidence="5">Phosphorylated by CheA. Phosphorylation of the N-terminal regulatory domain activates the methylesterase activity.</text>
</comment>
<dbReference type="Gene3D" id="3.40.50.180">
    <property type="entry name" value="Methylesterase CheB, C-terminal domain"/>
    <property type="match status" value="1"/>
</dbReference>
<evidence type="ECO:0000256" key="1">
    <source>
        <dbReference type="ARBA" id="ARBA00022490"/>
    </source>
</evidence>
<comment type="subcellular location">
    <subcellularLocation>
        <location evidence="5">Cytoplasm</location>
    </subcellularLocation>
</comment>
<dbReference type="CDD" id="cd17541">
    <property type="entry name" value="REC_CheB-like"/>
    <property type="match status" value="1"/>
</dbReference>
<dbReference type="Gene3D" id="3.40.50.2300">
    <property type="match status" value="1"/>
</dbReference>
<evidence type="ECO:0000256" key="6">
    <source>
        <dbReference type="PROSITE-ProRule" id="PRU00050"/>
    </source>
</evidence>
<dbReference type="InterPro" id="IPR000673">
    <property type="entry name" value="Sig_transdc_resp-reg_Me-estase"/>
</dbReference>
<keyword evidence="11" id="KW-1185">Reference proteome</keyword>
<feature type="domain" description="Response regulatory" evidence="8">
    <location>
        <begin position="4"/>
        <end position="121"/>
    </location>
</feature>
<evidence type="ECO:0000259" key="9">
    <source>
        <dbReference type="PROSITE" id="PS50122"/>
    </source>
</evidence>
<evidence type="ECO:0000256" key="3">
    <source>
        <dbReference type="ARBA" id="ARBA00022801"/>
    </source>
</evidence>
<comment type="caution">
    <text evidence="10">The sequence shown here is derived from an EMBL/GenBank/DDBJ whole genome shotgun (WGS) entry which is preliminary data.</text>
</comment>
<dbReference type="CDD" id="cd16432">
    <property type="entry name" value="CheB_Rec"/>
    <property type="match status" value="1"/>
</dbReference>
<dbReference type="GO" id="GO:0005737">
    <property type="term" value="C:cytoplasm"/>
    <property type="evidence" value="ECO:0007669"/>
    <property type="project" value="UniProtKB-SubCell"/>
</dbReference>
<evidence type="ECO:0000256" key="2">
    <source>
        <dbReference type="ARBA" id="ARBA00022500"/>
    </source>
</evidence>
<comment type="catalytic activity">
    <reaction evidence="4 5">
        <text>[protein]-L-glutamate 5-O-methyl ester + H2O = L-glutamyl-[protein] + methanol + H(+)</text>
        <dbReference type="Rhea" id="RHEA:23236"/>
        <dbReference type="Rhea" id="RHEA-COMP:10208"/>
        <dbReference type="Rhea" id="RHEA-COMP:10311"/>
        <dbReference type="ChEBI" id="CHEBI:15377"/>
        <dbReference type="ChEBI" id="CHEBI:15378"/>
        <dbReference type="ChEBI" id="CHEBI:17790"/>
        <dbReference type="ChEBI" id="CHEBI:29973"/>
        <dbReference type="ChEBI" id="CHEBI:82795"/>
        <dbReference type="EC" id="3.1.1.61"/>
    </reaction>
</comment>
<dbReference type="NCBIfam" id="NF001965">
    <property type="entry name" value="PRK00742.1"/>
    <property type="match status" value="1"/>
</dbReference>
<dbReference type="PANTHER" id="PTHR42872:SF6">
    <property type="entry name" value="PROTEIN-GLUTAMATE METHYLESTERASE_PROTEIN-GLUTAMINE GLUTAMINASE"/>
    <property type="match status" value="1"/>
</dbReference>
<organism evidence="10 11">
    <name type="scientific">Rhizorhapis suberifaciens</name>
    <name type="common">corky root of lettuce</name>
    <dbReference type="NCBI Taxonomy" id="13656"/>
    <lineage>
        <taxon>Bacteria</taxon>
        <taxon>Pseudomonadati</taxon>
        <taxon>Pseudomonadota</taxon>
        <taxon>Alphaproteobacteria</taxon>
        <taxon>Sphingomonadales</taxon>
        <taxon>Sphingomonadaceae</taxon>
        <taxon>Rhizorhapis</taxon>
    </lineage>
</organism>
<evidence type="ECO:0000256" key="4">
    <source>
        <dbReference type="ARBA" id="ARBA00048267"/>
    </source>
</evidence>
<comment type="domain">
    <text evidence="5">Contains a C-terminal catalytic domain, and an N-terminal region which modulates catalytic activity.</text>
</comment>
<dbReference type="SUPFAM" id="SSF52172">
    <property type="entry name" value="CheY-like"/>
    <property type="match status" value="1"/>
</dbReference>
<keyword evidence="1 5" id="KW-0963">Cytoplasm</keyword>
<dbReference type="GO" id="GO:0050568">
    <property type="term" value="F:protein-glutamine glutaminase activity"/>
    <property type="evidence" value="ECO:0007669"/>
    <property type="project" value="UniProtKB-UniRule"/>
</dbReference>
<comment type="catalytic activity">
    <reaction evidence="5">
        <text>L-glutaminyl-[protein] + H2O = L-glutamyl-[protein] + NH4(+)</text>
        <dbReference type="Rhea" id="RHEA:16441"/>
        <dbReference type="Rhea" id="RHEA-COMP:10207"/>
        <dbReference type="Rhea" id="RHEA-COMP:10208"/>
        <dbReference type="ChEBI" id="CHEBI:15377"/>
        <dbReference type="ChEBI" id="CHEBI:28938"/>
        <dbReference type="ChEBI" id="CHEBI:29973"/>
        <dbReference type="ChEBI" id="CHEBI:30011"/>
        <dbReference type="EC" id="3.5.1.44"/>
    </reaction>
</comment>
<dbReference type="PIRSF" id="PIRSF000876">
    <property type="entry name" value="RR_chemtxs_CheB"/>
    <property type="match status" value="1"/>
</dbReference>
<keyword evidence="5 7" id="KW-0597">Phosphoprotein</keyword>
<reference evidence="10 11" key="1">
    <citation type="submission" date="2020-08" db="EMBL/GenBank/DDBJ databases">
        <title>Genomic Encyclopedia of Type Strains, Phase IV (KMG-IV): sequencing the most valuable type-strain genomes for metagenomic binning, comparative biology and taxonomic classification.</title>
        <authorList>
            <person name="Goeker M."/>
        </authorList>
    </citation>
    <scope>NUCLEOTIDE SEQUENCE [LARGE SCALE GENOMIC DNA]</scope>
    <source>
        <strain evidence="10 11">DSM 7465</strain>
    </source>
</reference>
<dbReference type="EC" id="3.5.1.44" evidence="5"/>
<sequence>MSTRVLVVDDSITMRALFTDVLERTSGINVVGAAANADEARDMISELKPDVLTLDVEMPGKSGLEFLEELMESNPMPVVMLSTLTQKGAQTSFKALELGAVDCFPKPQQATPAEFDKIVDKLGKLVIAAASGKVKAKAVKEAAPVASISERAYKWNGALVAMSASTGGVEAIAELLASFPPNCPPTIVLQQMEAGFAEPFTAKLNEKIKPNVVVASDGLKLEQGTVYIVADPAKHAVIDRWPDASIRLLGNDPVQGFRPSADLLFATIAKTAGTNAVGMILTGMGRDGANGLKALRGAGGKTFAQDKDSCMVYEAPAAAVAQGAVGQQLPLDGLAAAALSAAGTLAKAA</sequence>
<dbReference type="PANTHER" id="PTHR42872">
    <property type="entry name" value="PROTEIN-GLUTAMATE METHYLESTERASE/PROTEIN-GLUTAMINE GLUTAMINASE"/>
    <property type="match status" value="1"/>
</dbReference>